<dbReference type="InterPro" id="IPR008969">
    <property type="entry name" value="CarboxyPept-like_regulatory"/>
</dbReference>
<evidence type="ECO:0000313" key="16">
    <source>
        <dbReference type="Proteomes" id="UP000182367"/>
    </source>
</evidence>
<dbReference type="InterPro" id="IPR037066">
    <property type="entry name" value="Plug_dom_sf"/>
</dbReference>
<dbReference type="EMBL" id="LVEO01000026">
    <property type="protein sequence ID" value="OCB69177.1"/>
    <property type="molecule type" value="Genomic_DNA"/>
</dbReference>
<dbReference type="NCBIfam" id="TIGR04056">
    <property type="entry name" value="OMP_RagA_SusC"/>
    <property type="match status" value="1"/>
</dbReference>
<dbReference type="Pfam" id="PF13715">
    <property type="entry name" value="CarbopepD_reg_2"/>
    <property type="match status" value="1"/>
</dbReference>
<feature type="chain" id="PRO_5008624186" evidence="10">
    <location>
        <begin position="23"/>
        <end position="1008"/>
    </location>
</feature>
<keyword evidence="6 8" id="KW-0472">Membrane</keyword>
<dbReference type="Pfam" id="PF00593">
    <property type="entry name" value="TonB_dep_Rec_b-barrel"/>
    <property type="match status" value="1"/>
</dbReference>
<feature type="signal peptide" evidence="10">
    <location>
        <begin position="1"/>
        <end position="22"/>
    </location>
</feature>
<evidence type="ECO:0000256" key="5">
    <source>
        <dbReference type="ARBA" id="ARBA00023077"/>
    </source>
</evidence>
<evidence type="ECO:0000313" key="13">
    <source>
        <dbReference type="EMBL" id="OCB69177.1"/>
    </source>
</evidence>
<evidence type="ECO:0000256" key="10">
    <source>
        <dbReference type="SAM" id="SignalP"/>
    </source>
</evidence>
<evidence type="ECO:0000313" key="14">
    <source>
        <dbReference type="EMBL" id="SDJ58028.1"/>
    </source>
</evidence>
<dbReference type="EMBL" id="FNEO01000004">
    <property type="protein sequence ID" value="SDJ58028.1"/>
    <property type="molecule type" value="Genomic_DNA"/>
</dbReference>
<dbReference type="InterPro" id="IPR023997">
    <property type="entry name" value="TonB-dep_OMP_SusC/RagA_CS"/>
</dbReference>
<dbReference type="InterPro" id="IPR036942">
    <property type="entry name" value="Beta-barrel_TonB_sf"/>
</dbReference>
<evidence type="ECO:0000256" key="4">
    <source>
        <dbReference type="ARBA" id="ARBA00022692"/>
    </source>
</evidence>
<dbReference type="SUPFAM" id="SSF56935">
    <property type="entry name" value="Porins"/>
    <property type="match status" value="1"/>
</dbReference>
<evidence type="ECO:0000256" key="8">
    <source>
        <dbReference type="PROSITE-ProRule" id="PRU01360"/>
    </source>
</evidence>
<keyword evidence="3 8" id="KW-1134">Transmembrane beta strand</keyword>
<reference evidence="14 16" key="3">
    <citation type="submission" date="2016-10" db="EMBL/GenBank/DDBJ databases">
        <authorList>
            <person name="Varghese N."/>
            <person name="Submissions S."/>
        </authorList>
    </citation>
    <scope>NUCLEOTIDE SEQUENCE [LARGE SCALE GENOMIC DNA]</scope>
    <source>
        <strain evidence="14 16">Gm-149</strain>
    </source>
</reference>
<gene>
    <name evidence="13" type="ORF">FBGL_14225</name>
    <name evidence="14" type="ORF">SAMN05192550_2390</name>
</gene>
<evidence type="ECO:0000256" key="3">
    <source>
        <dbReference type="ARBA" id="ARBA00022452"/>
    </source>
</evidence>
<dbReference type="PROSITE" id="PS52016">
    <property type="entry name" value="TONB_DEPENDENT_REC_3"/>
    <property type="match status" value="1"/>
</dbReference>
<keyword evidence="5 9" id="KW-0798">TonB box</keyword>
<evidence type="ECO:0000259" key="12">
    <source>
        <dbReference type="Pfam" id="PF07715"/>
    </source>
</evidence>
<keyword evidence="10" id="KW-0732">Signal</keyword>
<keyword evidence="7 8" id="KW-0998">Cell outer membrane</keyword>
<feature type="domain" description="TonB-dependent receptor plug" evidence="12">
    <location>
        <begin position="115"/>
        <end position="217"/>
    </location>
</feature>
<evidence type="ECO:0000256" key="6">
    <source>
        <dbReference type="ARBA" id="ARBA00023136"/>
    </source>
</evidence>
<dbReference type="InterPro" id="IPR023996">
    <property type="entry name" value="TonB-dep_OMP_SusC/RagA"/>
</dbReference>
<keyword evidence="2 8" id="KW-0813">Transport</keyword>
<evidence type="ECO:0000256" key="7">
    <source>
        <dbReference type="ARBA" id="ARBA00023237"/>
    </source>
</evidence>
<dbReference type="GO" id="GO:0009279">
    <property type="term" value="C:cell outer membrane"/>
    <property type="evidence" value="ECO:0007669"/>
    <property type="project" value="UniProtKB-SubCell"/>
</dbReference>
<evidence type="ECO:0000256" key="2">
    <source>
        <dbReference type="ARBA" id="ARBA00022448"/>
    </source>
</evidence>
<dbReference type="InterPro" id="IPR000531">
    <property type="entry name" value="Beta-barrel_TonB"/>
</dbReference>
<feature type="domain" description="TonB-dependent receptor-like beta-barrel" evidence="11">
    <location>
        <begin position="418"/>
        <end position="951"/>
    </location>
</feature>
<evidence type="ECO:0000259" key="11">
    <source>
        <dbReference type="Pfam" id="PF00593"/>
    </source>
</evidence>
<evidence type="ECO:0000256" key="9">
    <source>
        <dbReference type="RuleBase" id="RU003357"/>
    </source>
</evidence>
<accession>A0A1B9DHL9</accession>
<keyword evidence="16" id="KW-1185">Reference proteome</keyword>
<dbReference type="InterPro" id="IPR012910">
    <property type="entry name" value="Plug_dom"/>
</dbReference>
<reference evidence="13" key="2">
    <citation type="submission" date="2016-03" db="EMBL/GenBank/DDBJ databases">
        <authorList>
            <person name="Ploux O."/>
        </authorList>
    </citation>
    <scope>NUCLEOTIDE SEQUENCE</scope>
    <source>
        <strain evidence="13">NBRC 105008</strain>
    </source>
</reference>
<comment type="similarity">
    <text evidence="8 9">Belongs to the TonB-dependent receptor family.</text>
</comment>
<evidence type="ECO:0000256" key="1">
    <source>
        <dbReference type="ARBA" id="ARBA00004571"/>
    </source>
</evidence>
<sequence>MKLTKMFIFCFLSIVFSVYSQAQDAVVKGKVLDETGMSVPGASILIKGTSKSTTTDFDGNFEIKAPLNGVFAISFVGYATIEEPIKGRKDITIKLKTESQKLEEVVVIGYGSQKKTDVTSAISSVKVKDVSDRPIVSAVEAITGKSSGVQVSSSSGSPGGALSVRVRGIGSPNGGEPLYVVDGVLTSNVKAIDPNNIESINILKDASAAGIYGAAGSTNGVVLITTKKGKKGKPRTEINFYGGVQQIVKKLPVLNNSQWVDLQTEILGTAPNVPSYYDLQGTNNNWQDLIYRTAAQSSVNVSTSGGSDTGNYYLGLGYLNQEGIIVGSNFKRYSLNLNVNQDVTSKIKFGGSINYNRTNQRSITDNASANFGGVVLSALVTPEYIPIYMPSNAPIPGVYGVSNFYSGENPLALIYNNENKTIANNLLGSTYVEAKLPLNLTFKTQLNGVVQNSKYDYFLDPYSSLNGRSSQGGADSNYYEVFRWQWDNTLNYKQNFGEHSFDVIVGTSAVNESIANSTQHGAGFATSAVQTLNAASSDFQIGTGEYEWSTNSYFGRFNYGYDNKYLFTATFRRDGSSRVGTNVVYGNFPALSAGWKISNEKFMENVKWMQNLKVRVGWGKTGNLPPYTMLYPTYSLLNVGAPYAYNSTDIAPGIKPASQLGNPDLKWESATQTNIGLEVGFFDSRLNFTADYYHKKVEDMIFTLQLPLTTGSSVTAMNLPGYDVNKGIELSLDADIIKGDNFTWSSNVNFSKNINRIEGIDESTSFQTGPILIGGSQVPLYTQIIKNGYPLGTFWGYKSEGVDPQTGNLVYGNELVNLGSALPKYTVGFSNEFAYKGLSLSFLIDAVQGNKVYNATRMEIEGLSGYANESTEVLNRWKQPGDITSVPRALGNGTTNTGAAAMLQNKVSSHYIEDGSFFRLRNITLSYQIEKKFVEKLGLSGLKIYGTAQNLFTIHNYKGYYPEVNGFGQGTNNQAENAGSGSSLMSLGIDRGTYPAAKIFTAGVNIQL</sequence>
<dbReference type="NCBIfam" id="TIGR04057">
    <property type="entry name" value="SusC_RagA_signa"/>
    <property type="match status" value="1"/>
</dbReference>
<dbReference type="Proteomes" id="UP000182367">
    <property type="component" value="Unassembled WGS sequence"/>
</dbReference>
<comment type="subcellular location">
    <subcellularLocation>
        <location evidence="1 8">Cell outer membrane</location>
        <topology evidence="1 8">Multi-pass membrane protein</topology>
    </subcellularLocation>
</comment>
<dbReference type="Gene3D" id="2.40.170.20">
    <property type="entry name" value="TonB-dependent receptor, beta-barrel domain"/>
    <property type="match status" value="1"/>
</dbReference>
<dbReference type="STRING" id="551990.SAMN05192550_2390"/>
<protein>
    <submittedName>
        <fullName evidence="14">TonB-linked outer membrane protein, SusC/RagA family</fullName>
    </submittedName>
</protein>
<dbReference type="RefSeq" id="WP_066329482.1">
    <property type="nucleotide sequence ID" value="NZ_BJVF01000007.1"/>
</dbReference>
<name>A0A1B9DHL9_9FLAO</name>
<organism evidence="13 15">
    <name type="scientific">Flavobacterium glycines</name>
    <dbReference type="NCBI Taxonomy" id="551990"/>
    <lineage>
        <taxon>Bacteria</taxon>
        <taxon>Pseudomonadati</taxon>
        <taxon>Bacteroidota</taxon>
        <taxon>Flavobacteriia</taxon>
        <taxon>Flavobacteriales</taxon>
        <taxon>Flavobacteriaceae</taxon>
        <taxon>Flavobacterium</taxon>
    </lineage>
</organism>
<proteinExistence type="inferred from homology"/>
<reference evidence="15" key="1">
    <citation type="submission" date="2016-03" db="EMBL/GenBank/DDBJ databases">
        <title>Draft genome sequence of Paenibacillus glacialis DSM 22343.</title>
        <authorList>
            <person name="Shin S.-K."/>
            <person name="Yi H."/>
        </authorList>
    </citation>
    <scope>NUCLEOTIDE SEQUENCE [LARGE SCALE GENOMIC DNA]</scope>
    <source>
        <strain evidence="15">NBRC 105008</strain>
    </source>
</reference>
<dbReference type="OrthoDB" id="9768177at2"/>
<dbReference type="Proteomes" id="UP000093226">
    <property type="component" value="Unassembled WGS sequence"/>
</dbReference>
<dbReference type="Pfam" id="PF07715">
    <property type="entry name" value="Plug"/>
    <property type="match status" value="1"/>
</dbReference>
<dbReference type="AlphaFoldDB" id="A0A1B9DHL9"/>
<dbReference type="InterPro" id="IPR039426">
    <property type="entry name" value="TonB-dep_rcpt-like"/>
</dbReference>
<keyword evidence="4 8" id="KW-0812">Transmembrane</keyword>
<evidence type="ECO:0000313" key="15">
    <source>
        <dbReference type="Proteomes" id="UP000093226"/>
    </source>
</evidence>
<dbReference type="Gene3D" id="2.60.40.1120">
    <property type="entry name" value="Carboxypeptidase-like, regulatory domain"/>
    <property type="match status" value="1"/>
</dbReference>
<dbReference type="Gene3D" id="2.170.130.10">
    <property type="entry name" value="TonB-dependent receptor, plug domain"/>
    <property type="match status" value="1"/>
</dbReference>
<comment type="caution">
    <text evidence="13">The sequence shown here is derived from an EMBL/GenBank/DDBJ whole genome shotgun (WGS) entry which is preliminary data.</text>
</comment>
<dbReference type="SUPFAM" id="SSF49464">
    <property type="entry name" value="Carboxypeptidase regulatory domain-like"/>
    <property type="match status" value="1"/>
</dbReference>